<protein>
    <submittedName>
        <fullName evidence="1">DUF4250 domain-containing protein</fullName>
    </submittedName>
</protein>
<gene>
    <name evidence="1" type="ORF">HHL09_10605</name>
</gene>
<accession>A0A858RQQ9</accession>
<dbReference type="Proteomes" id="UP000501812">
    <property type="component" value="Chromosome"/>
</dbReference>
<evidence type="ECO:0000313" key="1">
    <source>
        <dbReference type="EMBL" id="QJE99242.1"/>
    </source>
</evidence>
<dbReference type="AlphaFoldDB" id="A0A858RQQ9"/>
<evidence type="ECO:0000313" key="2">
    <source>
        <dbReference type="Proteomes" id="UP000501812"/>
    </source>
</evidence>
<dbReference type="InterPro" id="IPR025346">
    <property type="entry name" value="DUF4250"/>
</dbReference>
<sequence>MDLSNYRKMDPHMLVGLINTELRNHCDSLDELVKKHGLDEKKLVTVLGKAGYDYQATQNQFR</sequence>
<dbReference type="EMBL" id="CP051774">
    <property type="protein sequence ID" value="QJE99242.1"/>
    <property type="molecule type" value="Genomic_DNA"/>
</dbReference>
<keyword evidence="2" id="KW-1185">Reference proteome</keyword>
<reference evidence="1 2" key="1">
    <citation type="submission" date="2020-04" db="EMBL/GenBank/DDBJ databases">
        <title>Luteolibacter sp. G-1-1-1 isolated from soil.</title>
        <authorList>
            <person name="Dahal R.H."/>
        </authorList>
    </citation>
    <scope>NUCLEOTIDE SEQUENCE [LARGE SCALE GENOMIC DNA]</scope>
    <source>
        <strain evidence="1 2">G-1-1-1</strain>
    </source>
</reference>
<organism evidence="1 2">
    <name type="scientific">Luteolibacter luteus</name>
    <dbReference type="NCBI Taxonomy" id="2728835"/>
    <lineage>
        <taxon>Bacteria</taxon>
        <taxon>Pseudomonadati</taxon>
        <taxon>Verrucomicrobiota</taxon>
        <taxon>Verrucomicrobiia</taxon>
        <taxon>Verrucomicrobiales</taxon>
        <taxon>Verrucomicrobiaceae</taxon>
        <taxon>Luteolibacter</taxon>
    </lineage>
</organism>
<dbReference type="KEGG" id="luo:HHL09_10605"/>
<dbReference type="Pfam" id="PF14056">
    <property type="entry name" value="DUF4250"/>
    <property type="match status" value="1"/>
</dbReference>
<name>A0A858RQQ9_9BACT</name>
<proteinExistence type="predicted"/>